<dbReference type="EMBL" id="VOFY01000002">
    <property type="protein sequence ID" value="KAA8594847.1"/>
    <property type="molecule type" value="Genomic_DNA"/>
</dbReference>
<feature type="transmembrane region" description="Helical" evidence="1">
    <location>
        <begin position="27"/>
        <end position="47"/>
    </location>
</feature>
<evidence type="ECO:0000256" key="1">
    <source>
        <dbReference type="SAM" id="Phobius"/>
    </source>
</evidence>
<keyword evidence="1" id="KW-0472">Membrane</keyword>
<gene>
    <name evidence="2" type="ORF">FQN60_011982</name>
</gene>
<evidence type="ECO:0000313" key="3">
    <source>
        <dbReference type="Proteomes" id="UP000327493"/>
    </source>
</evidence>
<reference evidence="2 3" key="1">
    <citation type="submission" date="2019-08" db="EMBL/GenBank/DDBJ databases">
        <title>A chromosome-level genome assembly, high-density linkage maps, and genome scans reveal the genomic architecture of hybrid incompatibilities underlying speciation via character displacement in darters (Percidae: Etheostominae).</title>
        <authorList>
            <person name="Moran R.L."/>
            <person name="Catchen J.M."/>
            <person name="Fuller R.C."/>
        </authorList>
    </citation>
    <scope>NUCLEOTIDE SEQUENCE [LARGE SCALE GENOMIC DNA]</scope>
    <source>
        <strain evidence="2">EspeVRDwgs_2016</strain>
        <tissue evidence="2">Muscle</tissue>
    </source>
</reference>
<dbReference type="AlphaFoldDB" id="A0A5J5DMZ6"/>
<sequence>MKKCVCVCVSFCDRSYGATMTKAALTKLLILVILAFIICLPEFFTLYRVSKVNFLCLSYRPCEQENPIKSGENEKIGDAEIRKKNICDPSQTPESEKWEQDCMKAHQSNTTDSSRGGEDQEKILKVHFEASVELQLRDAETLNLTLYGSSNHSSLHLHPPEEEKEEDDKGQKKAFYCCLPVVPTSESTNQSRCLLWLANQTLLTETAKKKLPWKRTQKGWCQDENAPLWSVGLYSKIDEWQCGFRVLWLALLCVVMLTIVTTVFGQIYWNRRSCKNPKVYPVGYDITGQQSKDGEQTEIIIPKGMILHSHGSRPKSGLTPIQEVDAQDEIETLLDGNVDHCYTANHLHHRIHPSTSSLTEEQDW</sequence>
<dbReference type="Proteomes" id="UP000327493">
    <property type="component" value="Chromosome 2"/>
</dbReference>
<accession>A0A5J5DMZ6</accession>
<proteinExistence type="predicted"/>
<organism evidence="2 3">
    <name type="scientific">Etheostoma spectabile</name>
    <name type="common">orangethroat darter</name>
    <dbReference type="NCBI Taxonomy" id="54343"/>
    <lineage>
        <taxon>Eukaryota</taxon>
        <taxon>Metazoa</taxon>
        <taxon>Chordata</taxon>
        <taxon>Craniata</taxon>
        <taxon>Vertebrata</taxon>
        <taxon>Euteleostomi</taxon>
        <taxon>Actinopterygii</taxon>
        <taxon>Neopterygii</taxon>
        <taxon>Teleostei</taxon>
        <taxon>Neoteleostei</taxon>
        <taxon>Acanthomorphata</taxon>
        <taxon>Eupercaria</taxon>
        <taxon>Perciformes</taxon>
        <taxon>Percoidei</taxon>
        <taxon>Percidae</taxon>
        <taxon>Etheostomatinae</taxon>
        <taxon>Etheostoma</taxon>
    </lineage>
</organism>
<evidence type="ECO:0000313" key="2">
    <source>
        <dbReference type="EMBL" id="KAA8594847.1"/>
    </source>
</evidence>
<protein>
    <submittedName>
        <fullName evidence="2">Uncharacterized protein</fullName>
    </submittedName>
</protein>
<keyword evidence="3" id="KW-1185">Reference proteome</keyword>
<keyword evidence="1" id="KW-0812">Transmembrane</keyword>
<comment type="caution">
    <text evidence="2">The sequence shown here is derived from an EMBL/GenBank/DDBJ whole genome shotgun (WGS) entry which is preliminary data.</text>
</comment>
<name>A0A5J5DMZ6_9PERO</name>
<feature type="transmembrane region" description="Helical" evidence="1">
    <location>
        <begin position="246"/>
        <end position="269"/>
    </location>
</feature>
<keyword evidence="1" id="KW-1133">Transmembrane helix</keyword>